<dbReference type="InterPro" id="IPR011051">
    <property type="entry name" value="RmlC_Cupin_sf"/>
</dbReference>
<feature type="binding site" evidence="7">
    <location>
        <position position="109"/>
    </location>
    <ligand>
        <name>substrate</name>
    </ligand>
</feature>
<dbReference type="STRING" id="388950.GCA_001611675_01863"/>
<dbReference type="Proteomes" id="UP000182491">
    <property type="component" value="Unassembled WGS sequence"/>
</dbReference>
<dbReference type="GO" id="GO:0000334">
    <property type="term" value="F:3-hydroxyanthranilate 3,4-dioxygenase activity"/>
    <property type="evidence" value="ECO:0007669"/>
    <property type="project" value="UniProtKB-UniRule"/>
</dbReference>
<evidence type="ECO:0000256" key="1">
    <source>
        <dbReference type="ARBA" id="ARBA00002752"/>
    </source>
</evidence>
<comment type="cofactor">
    <cofactor evidence="7">
        <name>Fe(2+)</name>
        <dbReference type="ChEBI" id="CHEBI:29033"/>
    </cofactor>
    <text evidence="7">Binds 2 Fe(2+) ions per subunit.</text>
</comment>
<dbReference type="PANTHER" id="PTHR15497:SF1">
    <property type="entry name" value="3-HYDROXYANTHRANILATE 3,4-DIOXYGENASE"/>
    <property type="match status" value="1"/>
</dbReference>
<feature type="binding site" evidence="7">
    <location>
        <position position="51"/>
    </location>
    <ligand>
        <name>Fe cation</name>
        <dbReference type="ChEBI" id="CHEBI:24875"/>
        <label>1</label>
        <note>catalytic</note>
    </ligand>
</feature>
<feature type="binding site" evidence="7">
    <location>
        <position position="127"/>
    </location>
    <ligand>
        <name>Fe cation</name>
        <dbReference type="ChEBI" id="CHEBI:24875"/>
        <label>2</label>
    </ligand>
</feature>
<dbReference type="NCBIfam" id="TIGR03037">
    <property type="entry name" value="anthran_nbaC"/>
    <property type="match status" value="1"/>
</dbReference>
<dbReference type="InterPro" id="IPR010329">
    <property type="entry name" value="3hydroanth_dOase"/>
</dbReference>
<evidence type="ECO:0000313" key="9">
    <source>
        <dbReference type="Proteomes" id="UP000182491"/>
    </source>
</evidence>
<organism evidence="8 9">
    <name type="scientific">Pontibacter akesuensis</name>
    <dbReference type="NCBI Taxonomy" id="388950"/>
    <lineage>
        <taxon>Bacteria</taxon>
        <taxon>Pseudomonadati</taxon>
        <taxon>Bacteroidota</taxon>
        <taxon>Cytophagia</taxon>
        <taxon>Cytophagales</taxon>
        <taxon>Hymenobacteraceae</taxon>
        <taxon>Pontibacter</taxon>
    </lineage>
</organism>
<dbReference type="SUPFAM" id="SSF51182">
    <property type="entry name" value="RmlC-like cupins"/>
    <property type="match status" value="1"/>
</dbReference>
<keyword evidence="3 7" id="KW-0479">Metal-binding</keyword>
<dbReference type="GO" id="GO:0006569">
    <property type="term" value="P:L-tryptophan catabolic process"/>
    <property type="evidence" value="ECO:0007669"/>
    <property type="project" value="UniProtKB-UniRule"/>
</dbReference>
<feature type="binding site" evidence="7">
    <location>
        <position position="164"/>
    </location>
    <ligand>
        <name>Fe cation</name>
        <dbReference type="ChEBI" id="CHEBI:24875"/>
        <label>2</label>
    </ligand>
</feature>
<dbReference type="PANTHER" id="PTHR15497">
    <property type="entry name" value="3-HYDROXYANTHRANILATE 3,4-DIOXYGENASE"/>
    <property type="match status" value="1"/>
</dbReference>
<feature type="binding site" evidence="7">
    <location>
        <position position="161"/>
    </location>
    <ligand>
        <name>Fe cation</name>
        <dbReference type="ChEBI" id="CHEBI:24875"/>
        <label>2</label>
    </ligand>
</feature>
<protein>
    <recommendedName>
        <fullName evidence="7">3-hydroxyanthranilate 3,4-dioxygenase</fullName>
        <ecNumber evidence="7">1.13.11.6</ecNumber>
    </recommendedName>
    <alternativeName>
        <fullName evidence="7">3-hydroxyanthranilate oxygenase</fullName>
        <shortName evidence="7">3-HAO</shortName>
    </alternativeName>
    <alternativeName>
        <fullName evidence="7">3-hydroxyanthranilic acid dioxygenase</fullName>
        <shortName evidence="7">HAD</shortName>
    </alternativeName>
</protein>
<comment type="function">
    <text evidence="1 7">Catalyzes the oxidative ring opening of 3-hydroxyanthranilate to 2-amino-3-carboxymuconate semialdehyde, which spontaneously cyclizes to quinolinate.</text>
</comment>
<evidence type="ECO:0000256" key="5">
    <source>
        <dbReference type="ARBA" id="ARBA00023002"/>
    </source>
</evidence>
<evidence type="ECO:0000313" key="8">
    <source>
        <dbReference type="EMBL" id="SFU64270.1"/>
    </source>
</evidence>
<dbReference type="GO" id="GO:0019805">
    <property type="term" value="P:quinolinate biosynthetic process"/>
    <property type="evidence" value="ECO:0007669"/>
    <property type="project" value="UniProtKB-UniRule"/>
</dbReference>
<comment type="catalytic activity">
    <reaction evidence="7">
        <text>3-hydroxyanthranilate + O2 = (2Z,4Z)-2-amino-3-carboxymuconate 6-semialdehyde</text>
        <dbReference type="Rhea" id="RHEA:17953"/>
        <dbReference type="ChEBI" id="CHEBI:15379"/>
        <dbReference type="ChEBI" id="CHEBI:36559"/>
        <dbReference type="ChEBI" id="CHEBI:77612"/>
        <dbReference type="EC" id="1.13.11.6"/>
    </reaction>
</comment>
<dbReference type="UniPathway" id="UPA00253">
    <property type="reaction ID" value="UER00330"/>
</dbReference>
<feature type="binding site" evidence="7">
    <location>
        <position position="95"/>
    </location>
    <ligand>
        <name>Fe cation</name>
        <dbReference type="ChEBI" id="CHEBI:24875"/>
        <label>1</label>
        <note>catalytic</note>
    </ligand>
</feature>
<dbReference type="NCBIfam" id="NF009763">
    <property type="entry name" value="PRK13264.1"/>
    <property type="match status" value="1"/>
</dbReference>
<dbReference type="Gene3D" id="2.60.120.10">
    <property type="entry name" value="Jelly Rolls"/>
    <property type="match status" value="1"/>
</dbReference>
<evidence type="ECO:0000256" key="4">
    <source>
        <dbReference type="ARBA" id="ARBA00022964"/>
    </source>
</evidence>
<comment type="pathway">
    <text evidence="7">Cofactor biosynthesis; NAD(+) biosynthesis; quinolinate from L-kynurenine: step 3/3.</text>
</comment>
<name>A0A1I7HUC2_9BACT</name>
<accession>A0A1I7HUC2</accession>
<keyword evidence="2 7" id="KW-0662">Pyridine nucleotide biosynthesis</keyword>
<dbReference type="InterPro" id="IPR014710">
    <property type="entry name" value="RmlC-like_jellyroll"/>
</dbReference>
<keyword evidence="4 7" id="KW-0223">Dioxygenase</keyword>
<feature type="binding site" evidence="7">
    <location>
        <position position="57"/>
    </location>
    <ligand>
        <name>substrate</name>
    </ligand>
</feature>
<feature type="binding site" evidence="7">
    <location>
        <position position="99"/>
    </location>
    <ligand>
        <name>substrate</name>
    </ligand>
</feature>
<keyword evidence="6 7" id="KW-0408">Iron</keyword>
<keyword evidence="9" id="KW-1185">Reference proteome</keyword>
<dbReference type="EC" id="1.13.11.6" evidence="7"/>
<reference evidence="9" key="1">
    <citation type="submission" date="2016-10" db="EMBL/GenBank/DDBJ databases">
        <authorList>
            <person name="Varghese N."/>
        </authorList>
    </citation>
    <scope>NUCLEOTIDE SEQUENCE [LARGE SCALE GENOMIC DNA]</scope>
    <source>
        <strain evidence="9">DSM 18820</strain>
    </source>
</reference>
<dbReference type="GO" id="GO:0043420">
    <property type="term" value="P:anthranilate metabolic process"/>
    <property type="evidence" value="ECO:0007669"/>
    <property type="project" value="UniProtKB-UniRule"/>
</dbReference>
<gene>
    <name evidence="7" type="primary">nbaC</name>
    <name evidence="8" type="ORF">SAMN04487941_1680</name>
</gene>
<keyword evidence="5 7" id="KW-0560">Oxidoreductase</keyword>
<comment type="similarity">
    <text evidence="7">Belongs to the 3-HAO family.</text>
</comment>
<feature type="binding site" evidence="7">
    <location>
        <position position="57"/>
    </location>
    <ligand>
        <name>Fe cation</name>
        <dbReference type="ChEBI" id="CHEBI:24875"/>
        <label>1</label>
        <note>catalytic</note>
    </ligand>
</feature>
<dbReference type="RefSeq" id="WP_068837886.1">
    <property type="nucleotide sequence ID" value="NZ_BMXC01000002.1"/>
</dbReference>
<dbReference type="EMBL" id="FPCA01000002">
    <property type="protein sequence ID" value="SFU64270.1"/>
    <property type="molecule type" value="Genomic_DNA"/>
</dbReference>
<sequence length="175" mass="19961">MAVARPFNFKAWIDEHRHLLKPPVGNQQVFKGNDDFIVMVVGGPNARKDYHYDEGEEFFYQLEGDIVLKIIEDGKPVDIPIKEGEIFLLPPRVPHSPQRPAGTVGLVMERYRKAGEQDGFLWFCENCGNKLYEEYADVTDIVGQLPVIMSHFWDSKEHRTCDKCGTVMEPPAKPA</sequence>
<evidence type="ECO:0000256" key="6">
    <source>
        <dbReference type="ARBA" id="ARBA00023004"/>
    </source>
</evidence>
<dbReference type="GO" id="GO:0008198">
    <property type="term" value="F:ferrous iron binding"/>
    <property type="evidence" value="ECO:0007669"/>
    <property type="project" value="UniProtKB-UniRule"/>
</dbReference>
<feature type="binding site" evidence="7">
    <location>
        <position position="47"/>
    </location>
    <ligand>
        <name>O2</name>
        <dbReference type="ChEBI" id="CHEBI:15379"/>
    </ligand>
</feature>
<proteinExistence type="inferred from homology"/>
<dbReference type="OrthoDB" id="5002379at2"/>
<dbReference type="HAMAP" id="MF_00825">
    <property type="entry name" value="3_HAO"/>
    <property type="match status" value="1"/>
</dbReference>
<dbReference type="CDD" id="cd06123">
    <property type="entry name" value="cupin_HAO"/>
    <property type="match status" value="1"/>
</dbReference>
<feature type="binding site" evidence="7">
    <location>
        <position position="124"/>
    </location>
    <ligand>
        <name>Fe cation</name>
        <dbReference type="ChEBI" id="CHEBI:24875"/>
        <label>2</label>
    </ligand>
</feature>
<evidence type="ECO:0000256" key="3">
    <source>
        <dbReference type="ARBA" id="ARBA00022723"/>
    </source>
</evidence>
<dbReference type="Pfam" id="PF06052">
    <property type="entry name" value="3-HAO"/>
    <property type="match status" value="1"/>
</dbReference>
<evidence type="ECO:0000256" key="2">
    <source>
        <dbReference type="ARBA" id="ARBA00022642"/>
    </source>
</evidence>
<evidence type="ECO:0000256" key="7">
    <source>
        <dbReference type="HAMAP-Rule" id="MF_00825"/>
    </source>
</evidence>
<dbReference type="GO" id="GO:0009435">
    <property type="term" value="P:NAD+ biosynthetic process"/>
    <property type="evidence" value="ECO:0007669"/>
    <property type="project" value="UniProtKB-UniPathway"/>
</dbReference>
<dbReference type="AlphaFoldDB" id="A0A1I7HUC2"/>